<dbReference type="EMBL" id="AYYR01000074">
    <property type="protein sequence ID" value="KRM74612.1"/>
    <property type="molecule type" value="Genomic_DNA"/>
</dbReference>
<organism evidence="1 2">
    <name type="scientific">Secundilactobacillus collinoides DSM 20515 = JCM 1123</name>
    <dbReference type="NCBI Taxonomy" id="1423733"/>
    <lineage>
        <taxon>Bacteria</taxon>
        <taxon>Bacillati</taxon>
        <taxon>Bacillota</taxon>
        <taxon>Bacilli</taxon>
        <taxon>Lactobacillales</taxon>
        <taxon>Lactobacillaceae</taxon>
        <taxon>Secundilactobacillus</taxon>
    </lineage>
</organism>
<comment type="caution">
    <text evidence="1">The sequence shown here is derived from an EMBL/GenBank/DDBJ whole genome shotgun (WGS) entry which is preliminary data.</text>
</comment>
<proteinExistence type="predicted"/>
<dbReference type="AlphaFoldDB" id="A0A0R2B9T5"/>
<dbReference type="InterPro" id="IPR032254">
    <property type="entry name" value="DUF4828"/>
</dbReference>
<dbReference type="PATRIC" id="fig|1423733.4.peg.3402"/>
<dbReference type="STRING" id="33960.TY91_06730"/>
<dbReference type="Proteomes" id="UP000051845">
    <property type="component" value="Unassembled WGS sequence"/>
</dbReference>
<evidence type="ECO:0008006" key="3">
    <source>
        <dbReference type="Google" id="ProtNLM"/>
    </source>
</evidence>
<sequence length="118" mass="13351">MNAKDMLKNGQSFFRGFLPKQKHTKQSKKVSPIIFVGSWQLQLSDNARIHSLVIGPDLTVNIDHRTIPAQVESLTSDSLVLLDHYGYHITIQADNDVPVQLFDEADDVYYVISPVQDQ</sequence>
<name>A0A0R2B9T5_SECCO</name>
<gene>
    <name evidence="1" type="ORF">FC82_GL003273</name>
</gene>
<reference evidence="1 2" key="1">
    <citation type="journal article" date="2015" name="Genome Announc.">
        <title>Expanding the biotechnology potential of lactobacilli through comparative genomics of 213 strains and associated genera.</title>
        <authorList>
            <person name="Sun Z."/>
            <person name="Harris H.M."/>
            <person name="McCann A."/>
            <person name="Guo C."/>
            <person name="Argimon S."/>
            <person name="Zhang W."/>
            <person name="Yang X."/>
            <person name="Jeffery I.B."/>
            <person name="Cooney J.C."/>
            <person name="Kagawa T.F."/>
            <person name="Liu W."/>
            <person name="Song Y."/>
            <person name="Salvetti E."/>
            <person name="Wrobel A."/>
            <person name="Rasinkangas P."/>
            <person name="Parkhill J."/>
            <person name="Rea M.C."/>
            <person name="O'Sullivan O."/>
            <person name="Ritari J."/>
            <person name="Douillard F.P."/>
            <person name="Paul Ross R."/>
            <person name="Yang R."/>
            <person name="Briner A.E."/>
            <person name="Felis G.E."/>
            <person name="de Vos W.M."/>
            <person name="Barrangou R."/>
            <person name="Klaenhammer T.R."/>
            <person name="Caufield P.W."/>
            <person name="Cui Y."/>
            <person name="Zhang H."/>
            <person name="O'Toole P.W."/>
        </authorList>
    </citation>
    <scope>NUCLEOTIDE SEQUENCE [LARGE SCALE GENOMIC DNA]</scope>
    <source>
        <strain evidence="1 2">DSM 20515</strain>
    </source>
</reference>
<dbReference type="Pfam" id="PF16110">
    <property type="entry name" value="DUF4828"/>
    <property type="match status" value="1"/>
</dbReference>
<protein>
    <recommendedName>
        <fullName evidence="3">DUF4828 domain-containing protein</fullName>
    </recommendedName>
</protein>
<evidence type="ECO:0000313" key="2">
    <source>
        <dbReference type="Proteomes" id="UP000051845"/>
    </source>
</evidence>
<evidence type="ECO:0000313" key="1">
    <source>
        <dbReference type="EMBL" id="KRM74612.1"/>
    </source>
</evidence>
<dbReference type="RefSeq" id="WP_056997136.1">
    <property type="nucleotide sequence ID" value="NZ_AYYR01000074.1"/>
</dbReference>
<accession>A0A0R2B9T5</accession>